<reference evidence="2" key="1">
    <citation type="journal article" date="2015" name="Nature">
        <title>Complex archaea that bridge the gap between prokaryotes and eukaryotes.</title>
        <authorList>
            <person name="Spang A."/>
            <person name="Saw J.H."/>
            <person name="Jorgensen S.L."/>
            <person name="Zaremba-Niedzwiedzka K."/>
            <person name="Martijn J."/>
            <person name="Lind A.E."/>
            <person name="van Eijk R."/>
            <person name="Schleper C."/>
            <person name="Guy L."/>
            <person name="Ettema T.J."/>
        </authorList>
    </citation>
    <scope>NUCLEOTIDE SEQUENCE</scope>
</reference>
<dbReference type="AlphaFoldDB" id="A0A0F9AES7"/>
<protein>
    <submittedName>
        <fullName evidence="2">Uncharacterized protein</fullName>
    </submittedName>
</protein>
<gene>
    <name evidence="2" type="ORF">LCGC14_2579430</name>
</gene>
<proteinExistence type="predicted"/>
<keyword evidence="1" id="KW-1133">Transmembrane helix</keyword>
<feature type="transmembrane region" description="Helical" evidence="1">
    <location>
        <begin position="41"/>
        <end position="63"/>
    </location>
</feature>
<organism evidence="2">
    <name type="scientific">marine sediment metagenome</name>
    <dbReference type="NCBI Taxonomy" id="412755"/>
    <lineage>
        <taxon>unclassified sequences</taxon>
        <taxon>metagenomes</taxon>
        <taxon>ecological metagenomes</taxon>
    </lineage>
</organism>
<dbReference type="EMBL" id="LAZR01043022">
    <property type="protein sequence ID" value="KKL08084.1"/>
    <property type="molecule type" value="Genomic_DNA"/>
</dbReference>
<accession>A0A0F9AES7</accession>
<evidence type="ECO:0000256" key="1">
    <source>
        <dbReference type="SAM" id="Phobius"/>
    </source>
</evidence>
<keyword evidence="1" id="KW-0812">Transmembrane</keyword>
<sequence>MSRTIKRRCGICGVSKRTTVKVIDEKNYMCEQCLKKRGKNFYSWIIIIFFVGLIVGLLIGIVIGRI</sequence>
<comment type="caution">
    <text evidence="2">The sequence shown here is derived from an EMBL/GenBank/DDBJ whole genome shotgun (WGS) entry which is preliminary data.</text>
</comment>
<keyword evidence="1" id="KW-0472">Membrane</keyword>
<name>A0A0F9AES7_9ZZZZ</name>
<evidence type="ECO:0000313" key="2">
    <source>
        <dbReference type="EMBL" id="KKL08084.1"/>
    </source>
</evidence>